<evidence type="ECO:0000256" key="6">
    <source>
        <dbReference type="ARBA" id="ARBA00038001"/>
    </source>
</evidence>
<evidence type="ECO:0000313" key="8">
    <source>
        <dbReference type="EMBL" id="GIQ61822.1"/>
    </source>
</evidence>
<sequence>MYAVDNRCPHLGFPLHLGSLCDGLLTCHWHHARFDICSGGTLDPWADDVPVHDVRIEDGSVWVSRRPRTSRRTADDAARLREGLEQNIGIVIAKAVVGLMEAGYPERDIVRIGIEFGTGVAGGWNSGLTILTAMARILPKLDRNGKILALYQGLLHVARNSAGRPERRLLGPLPQGDVSLERLASWYRNCIEVRDTQGAERILLTAIGLGATDDQLRSMMMTAATDHVYLDGGHTVDFHNKAFEALELVGPELRVRVLASLVPLLSNPSRSEEQHHWQAPVDLVGPLRQAFASLEDGLPEKRRPLAPEEEERLLGLLLADRPLETIPALSALLADGCHPAELARMTALAAAERMVRFHTQNDFGDWIAVLHTFTHAHAVHETVTRCDDPLPVRALFHSAAAIYLDRFLNVPAAPRPNAAGSPGEPADKLLELLDKRQQVNEAAAWAAGYLRGGGDPDALINTLGHALLREDAEFHSFQLLEAAVGEYESWNGRSDAFAERARETLLLAAVRYLAAHAPTARETPHTARIAQRLNRGERLFEE</sequence>
<comment type="cofactor">
    <cofactor evidence="5">
        <name>[2Fe-2S] cluster</name>
        <dbReference type="ChEBI" id="CHEBI:190135"/>
    </cofactor>
</comment>
<name>A0ABQ4N100_9BACL</name>
<proteinExistence type="inferred from homology"/>
<dbReference type="PROSITE" id="PS51296">
    <property type="entry name" value="RIESKE"/>
    <property type="match status" value="1"/>
</dbReference>
<dbReference type="InterPro" id="IPR036922">
    <property type="entry name" value="Rieske_2Fe-2S_sf"/>
</dbReference>
<evidence type="ECO:0000313" key="9">
    <source>
        <dbReference type="Proteomes" id="UP000680304"/>
    </source>
</evidence>
<evidence type="ECO:0000256" key="3">
    <source>
        <dbReference type="ARBA" id="ARBA00023004"/>
    </source>
</evidence>
<dbReference type="PANTHER" id="PTHR21496">
    <property type="entry name" value="FERREDOXIN-RELATED"/>
    <property type="match status" value="1"/>
</dbReference>
<dbReference type="Proteomes" id="UP000680304">
    <property type="component" value="Unassembled WGS sequence"/>
</dbReference>
<keyword evidence="1" id="KW-0001">2Fe-2S</keyword>
<gene>
    <name evidence="8" type="ORF">PACILC2_03900</name>
</gene>
<dbReference type="PANTHER" id="PTHR21496:SF0">
    <property type="entry name" value="RIESKE DOMAIN-CONTAINING PROTEIN"/>
    <property type="match status" value="1"/>
</dbReference>
<dbReference type="EMBL" id="BOVJ01000010">
    <property type="protein sequence ID" value="GIQ61822.1"/>
    <property type="molecule type" value="Genomic_DNA"/>
</dbReference>
<organism evidence="8 9">
    <name type="scientific">Paenibacillus cisolokensis</name>
    <dbReference type="NCBI Taxonomy" id="1658519"/>
    <lineage>
        <taxon>Bacteria</taxon>
        <taxon>Bacillati</taxon>
        <taxon>Bacillota</taxon>
        <taxon>Bacilli</taxon>
        <taxon>Bacillales</taxon>
        <taxon>Paenibacillaceae</taxon>
        <taxon>Paenibacillus</taxon>
    </lineage>
</organism>
<evidence type="ECO:0000256" key="2">
    <source>
        <dbReference type="ARBA" id="ARBA00022723"/>
    </source>
</evidence>
<keyword evidence="4" id="KW-0411">Iron-sulfur</keyword>
<comment type="similarity">
    <text evidence="6">Belongs to the bacterial ring-hydroxylating dioxygenase ferredoxin component family.</text>
</comment>
<dbReference type="Gene3D" id="2.102.10.10">
    <property type="entry name" value="Rieske [2Fe-2S] iron-sulphur domain"/>
    <property type="match status" value="1"/>
</dbReference>
<accession>A0ABQ4N100</accession>
<dbReference type="Pfam" id="PF00355">
    <property type="entry name" value="Rieske"/>
    <property type="match status" value="1"/>
</dbReference>
<evidence type="ECO:0000256" key="5">
    <source>
        <dbReference type="ARBA" id="ARBA00034078"/>
    </source>
</evidence>
<evidence type="ECO:0000256" key="4">
    <source>
        <dbReference type="ARBA" id="ARBA00023014"/>
    </source>
</evidence>
<feature type="domain" description="Rieske" evidence="7">
    <location>
        <begin position="1"/>
        <end position="63"/>
    </location>
</feature>
<dbReference type="SUPFAM" id="SSF50022">
    <property type="entry name" value="ISP domain"/>
    <property type="match status" value="1"/>
</dbReference>
<keyword evidence="3" id="KW-0408">Iron</keyword>
<evidence type="ECO:0000256" key="1">
    <source>
        <dbReference type="ARBA" id="ARBA00022714"/>
    </source>
</evidence>
<reference evidence="8 9" key="1">
    <citation type="submission" date="2021-04" db="EMBL/GenBank/DDBJ databases">
        <title>Draft genome sequence of Paenibacillus cisolokensis, LC2-13A.</title>
        <authorList>
            <person name="Uke A."/>
            <person name="Chhe C."/>
            <person name="Baramee S."/>
            <person name="Kosugi A."/>
        </authorList>
    </citation>
    <scope>NUCLEOTIDE SEQUENCE [LARGE SCALE GENOMIC DNA]</scope>
    <source>
        <strain evidence="8 9">LC2-13A</strain>
    </source>
</reference>
<comment type="caution">
    <text evidence="8">The sequence shown here is derived from an EMBL/GenBank/DDBJ whole genome shotgun (WGS) entry which is preliminary data.</text>
</comment>
<evidence type="ECO:0000259" key="7">
    <source>
        <dbReference type="PROSITE" id="PS51296"/>
    </source>
</evidence>
<protein>
    <recommendedName>
        <fullName evidence="7">Rieske domain-containing protein</fullName>
    </recommendedName>
</protein>
<keyword evidence="9" id="KW-1185">Reference proteome</keyword>
<dbReference type="InterPro" id="IPR017941">
    <property type="entry name" value="Rieske_2Fe-2S"/>
</dbReference>
<keyword evidence="2" id="KW-0479">Metal-binding</keyword>